<dbReference type="SUPFAM" id="SSF56436">
    <property type="entry name" value="C-type lectin-like"/>
    <property type="match status" value="1"/>
</dbReference>
<name>A0ABT8L385_9BACT</name>
<dbReference type="EMBL" id="JAUJEB010000001">
    <property type="protein sequence ID" value="MDN5212198.1"/>
    <property type="molecule type" value="Genomic_DNA"/>
</dbReference>
<reference evidence="2" key="1">
    <citation type="submission" date="2023-06" db="EMBL/GenBank/DDBJ databases">
        <title>Genomic of Agaribacillus aureum.</title>
        <authorList>
            <person name="Wang G."/>
        </authorList>
    </citation>
    <scope>NUCLEOTIDE SEQUENCE</scope>
    <source>
        <strain evidence="2">BMA12</strain>
    </source>
</reference>
<proteinExistence type="predicted"/>
<dbReference type="InterPro" id="IPR051043">
    <property type="entry name" value="Sulfatase_Mod_Factor_Kinase"/>
</dbReference>
<evidence type="ECO:0000259" key="1">
    <source>
        <dbReference type="Pfam" id="PF03781"/>
    </source>
</evidence>
<dbReference type="RefSeq" id="WP_346757520.1">
    <property type="nucleotide sequence ID" value="NZ_JAUJEB010000001.1"/>
</dbReference>
<dbReference type="PANTHER" id="PTHR23150:SF19">
    <property type="entry name" value="FORMYLGLYCINE-GENERATING ENZYME"/>
    <property type="match status" value="1"/>
</dbReference>
<comment type="caution">
    <text evidence="2">The sequence shown here is derived from an EMBL/GenBank/DDBJ whole genome shotgun (WGS) entry which is preliminary data.</text>
</comment>
<dbReference type="InterPro" id="IPR005532">
    <property type="entry name" value="SUMF_dom"/>
</dbReference>
<dbReference type="Proteomes" id="UP001172083">
    <property type="component" value="Unassembled WGS sequence"/>
</dbReference>
<keyword evidence="3" id="KW-1185">Reference proteome</keyword>
<accession>A0ABT8L385</accession>
<dbReference type="InterPro" id="IPR042095">
    <property type="entry name" value="SUMF_sf"/>
</dbReference>
<feature type="domain" description="Sulfatase-modifying factor enzyme-like" evidence="1">
    <location>
        <begin position="45"/>
        <end position="288"/>
    </location>
</feature>
<gene>
    <name evidence="2" type="ORF">QQ020_09055</name>
</gene>
<evidence type="ECO:0000313" key="3">
    <source>
        <dbReference type="Proteomes" id="UP001172083"/>
    </source>
</evidence>
<dbReference type="Pfam" id="PF03781">
    <property type="entry name" value="FGE-sulfatase"/>
    <property type="match status" value="1"/>
</dbReference>
<dbReference type="PANTHER" id="PTHR23150">
    <property type="entry name" value="SULFATASE MODIFYING FACTOR 1, 2"/>
    <property type="match status" value="1"/>
</dbReference>
<dbReference type="InterPro" id="IPR016187">
    <property type="entry name" value="CTDL_fold"/>
</dbReference>
<organism evidence="2 3">
    <name type="scientific">Agaribacillus aureus</name>
    <dbReference type="NCBI Taxonomy" id="3051825"/>
    <lineage>
        <taxon>Bacteria</taxon>
        <taxon>Pseudomonadati</taxon>
        <taxon>Bacteroidota</taxon>
        <taxon>Cytophagia</taxon>
        <taxon>Cytophagales</taxon>
        <taxon>Splendidivirgaceae</taxon>
        <taxon>Agaribacillus</taxon>
    </lineage>
</organism>
<evidence type="ECO:0000313" key="2">
    <source>
        <dbReference type="EMBL" id="MDN5212198.1"/>
    </source>
</evidence>
<sequence length="334" mass="38176">MRLGKPSVICLIMMAGLCQLSSISFPGKEFKNYSQALPGTDITLEMVAIKGGEYMRGSPDSETDRKQDEGPQYKVKVPDFWMGKFEITWDQYELFMQRAIDQLQDPSSGGKEIAIKVDGVSGATTPYVDMSFGMGKRGYPAINVTQYAASMYCKWLSAITGNFYRLPTEAEWEYACRAGTSTAYHFGDDPAALDAYGWFYENSEDKYHQVGLKKPNPWGLYDMHGNVAEWTLDQYDPNYYQQHANGISANDWALPTELYPRTVRGGSWYDDRDKLRSAARKASNPRWKQRDPQIPKSLWWLTNSPFVGFRVVRPLETPTAEEIEKYWMKPIKDI</sequence>
<dbReference type="Gene3D" id="3.90.1580.10">
    <property type="entry name" value="paralog of FGE (formylglycine-generating enzyme)"/>
    <property type="match status" value="1"/>
</dbReference>
<protein>
    <submittedName>
        <fullName evidence="2">Formylglycine-generating enzyme family protein</fullName>
    </submittedName>
</protein>